<gene>
    <name evidence="2" type="ORF">LUZ63_015236</name>
</gene>
<dbReference type="CDD" id="cd01650">
    <property type="entry name" value="RT_nLTR_like"/>
    <property type="match status" value="1"/>
</dbReference>
<sequence>MGLADNKSCGPDGFPNEFLKVNWELVKENLLSIFAAVYNLSLDLSQSNLAHIILLPKEEHASLLSQFRPISIICYLPKLISKVLSNRVAPYLPALISNSQTGFIHGRLISENFITAREIVSHLSVGFDSAVLLKLDFRKAFDSVTWPFLFQVLHWRGFPSRFIDWIKMLLTTSTSSILLNGVVGTPFQHKRGLRQGDPLSPSLFIIAVDVLSRMIQSVSMSIQFPISSKLSAPFHLLQYADDTLLFSTTKGKALQSLSMVLQTFSKISGIDINWMKTSFVPFNIDSNDIPRVRNILNCTQASLPLDYLGLPLTSKRPDRACFQKLVDKVTSKLAGWKSPLLSRAGRIVLASSVLSSIPVFFMSVFQLPSSVVKAIDKARRNFIWQGNTGRGLPLLAWSRVCLPKVLGGLGLLDLRLQNISLLLRWIWRLYAQPSSMWSTISYQLFAKRNANIPPLGWNRNGSFFWKQLLALRLYFQISTRTELHNGETTLFWFNNWGGAFLSFFQSSAAIPFRQWVTVSQALDSWFDVVPAPMSQTQDWIFRSSRELMLTQQPDKLFWKWSSDGIYSSSSVYRALICAGKTRFRFHNLWRLRTPPTVKTFLFLLAHDRLLTQYQLTRRNIFVQHHCHLCQVDLLETAEHLFCECPFSLNLWLKLGIPYANVQGTNQLLAHLCSLDRNDSLSTRIATAVWSLWLERNNRIFRNERRTLQGVHDWLVQQAAFFFNFS</sequence>
<reference evidence="2" key="1">
    <citation type="journal article" date="2022" name="Cell">
        <title>Repeat-based holocentromeres influence genome architecture and karyotype evolution.</title>
        <authorList>
            <person name="Hofstatter P.G."/>
            <person name="Thangavel G."/>
            <person name="Lux T."/>
            <person name="Neumann P."/>
            <person name="Vondrak T."/>
            <person name="Novak P."/>
            <person name="Zhang M."/>
            <person name="Costa L."/>
            <person name="Castellani M."/>
            <person name="Scott A."/>
            <person name="Toegelov H."/>
            <person name="Fuchs J."/>
            <person name="Mata-Sucre Y."/>
            <person name="Dias Y."/>
            <person name="Vanzela A.L.L."/>
            <person name="Huettel B."/>
            <person name="Almeida C.C.S."/>
            <person name="Simkova H."/>
            <person name="Souza G."/>
            <person name="Pedrosa-Harand A."/>
            <person name="Macas J."/>
            <person name="Mayer K.F.X."/>
            <person name="Houben A."/>
            <person name="Marques A."/>
        </authorList>
    </citation>
    <scope>NUCLEOTIDE SEQUENCE</scope>
    <source>
        <strain evidence="2">RhyBre1mFocal</strain>
    </source>
</reference>
<protein>
    <recommendedName>
        <fullName evidence="1">Reverse transcriptase domain-containing protein</fullName>
    </recommendedName>
</protein>
<accession>A0A9Q0CBX2</accession>
<organism evidence="2 3">
    <name type="scientific">Rhynchospora breviuscula</name>
    <dbReference type="NCBI Taxonomy" id="2022672"/>
    <lineage>
        <taxon>Eukaryota</taxon>
        <taxon>Viridiplantae</taxon>
        <taxon>Streptophyta</taxon>
        <taxon>Embryophyta</taxon>
        <taxon>Tracheophyta</taxon>
        <taxon>Spermatophyta</taxon>
        <taxon>Magnoliopsida</taxon>
        <taxon>Liliopsida</taxon>
        <taxon>Poales</taxon>
        <taxon>Cyperaceae</taxon>
        <taxon>Cyperoideae</taxon>
        <taxon>Rhynchosporeae</taxon>
        <taxon>Rhynchospora</taxon>
    </lineage>
</organism>
<dbReference type="InterPro" id="IPR026960">
    <property type="entry name" value="RVT-Znf"/>
</dbReference>
<dbReference type="PANTHER" id="PTHR33116:SF78">
    <property type="entry name" value="OS12G0587133 PROTEIN"/>
    <property type="match status" value="1"/>
</dbReference>
<comment type="caution">
    <text evidence="2">The sequence shown here is derived from an EMBL/GenBank/DDBJ whole genome shotgun (WGS) entry which is preliminary data.</text>
</comment>
<dbReference type="Pfam" id="PF13966">
    <property type="entry name" value="zf-RVT"/>
    <property type="match status" value="1"/>
</dbReference>
<dbReference type="InterPro" id="IPR043502">
    <property type="entry name" value="DNA/RNA_pol_sf"/>
</dbReference>
<evidence type="ECO:0000259" key="1">
    <source>
        <dbReference type="PROSITE" id="PS50878"/>
    </source>
</evidence>
<dbReference type="PANTHER" id="PTHR33116">
    <property type="entry name" value="REVERSE TRANSCRIPTASE ZINC-BINDING DOMAIN-CONTAINING PROTEIN-RELATED-RELATED"/>
    <property type="match status" value="1"/>
</dbReference>
<proteinExistence type="predicted"/>
<evidence type="ECO:0000313" key="3">
    <source>
        <dbReference type="Proteomes" id="UP001151287"/>
    </source>
</evidence>
<dbReference type="OrthoDB" id="692533at2759"/>
<dbReference type="Proteomes" id="UP001151287">
    <property type="component" value="Unassembled WGS sequence"/>
</dbReference>
<feature type="domain" description="Reverse transcriptase" evidence="1">
    <location>
        <begin position="36"/>
        <end position="312"/>
    </location>
</feature>
<keyword evidence="3" id="KW-1185">Reference proteome</keyword>
<dbReference type="InterPro" id="IPR000477">
    <property type="entry name" value="RT_dom"/>
</dbReference>
<dbReference type="PROSITE" id="PS50878">
    <property type="entry name" value="RT_POL"/>
    <property type="match status" value="1"/>
</dbReference>
<name>A0A9Q0CBX2_9POAL</name>
<dbReference type="EMBL" id="JAMQYH010000004">
    <property type="protein sequence ID" value="KAJ1691081.1"/>
    <property type="molecule type" value="Genomic_DNA"/>
</dbReference>
<dbReference type="AlphaFoldDB" id="A0A9Q0CBX2"/>
<evidence type="ECO:0000313" key="2">
    <source>
        <dbReference type="EMBL" id="KAJ1691081.1"/>
    </source>
</evidence>
<dbReference type="SUPFAM" id="SSF56672">
    <property type="entry name" value="DNA/RNA polymerases"/>
    <property type="match status" value="1"/>
</dbReference>
<dbReference type="Pfam" id="PF00078">
    <property type="entry name" value="RVT_1"/>
    <property type="match status" value="1"/>
</dbReference>